<evidence type="ECO:0000256" key="1">
    <source>
        <dbReference type="SAM" id="MobiDB-lite"/>
    </source>
</evidence>
<dbReference type="AlphaFoldDB" id="A0AAW2EMG2"/>
<evidence type="ECO:0000313" key="3">
    <source>
        <dbReference type="Proteomes" id="UP001430953"/>
    </source>
</evidence>
<evidence type="ECO:0000313" key="2">
    <source>
        <dbReference type="EMBL" id="KAL0104105.1"/>
    </source>
</evidence>
<sequence>MVMSERSFANKGPYFKQNVRPKYADEDEDEDDDEEEDDDDDDDDDDGSGGNDDEEKARNKVGEGKTAQSGKRRKAAGNQGIGDGREATEGEGNGVHQGLTILRQPVLGELWALPESYTRAPYTRR</sequence>
<dbReference type="EMBL" id="JADYXP020000020">
    <property type="protein sequence ID" value="KAL0104105.1"/>
    <property type="molecule type" value="Genomic_DNA"/>
</dbReference>
<dbReference type="Proteomes" id="UP001430953">
    <property type="component" value="Unassembled WGS sequence"/>
</dbReference>
<keyword evidence="3" id="KW-1185">Reference proteome</keyword>
<comment type="caution">
    <text evidence="2">The sequence shown here is derived from an EMBL/GenBank/DDBJ whole genome shotgun (WGS) entry which is preliminary data.</text>
</comment>
<protein>
    <submittedName>
        <fullName evidence="2">Uncharacterized protein</fullName>
    </submittedName>
</protein>
<gene>
    <name evidence="2" type="ORF">PUN28_017063</name>
</gene>
<organism evidence="2 3">
    <name type="scientific">Cardiocondyla obscurior</name>
    <dbReference type="NCBI Taxonomy" id="286306"/>
    <lineage>
        <taxon>Eukaryota</taxon>
        <taxon>Metazoa</taxon>
        <taxon>Ecdysozoa</taxon>
        <taxon>Arthropoda</taxon>
        <taxon>Hexapoda</taxon>
        <taxon>Insecta</taxon>
        <taxon>Pterygota</taxon>
        <taxon>Neoptera</taxon>
        <taxon>Endopterygota</taxon>
        <taxon>Hymenoptera</taxon>
        <taxon>Apocrita</taxon>
        <taxon>Aculeata</taxon>
        <taxon>Formicoidea</taxon>
        <taxon>Formicidae</taxon>
        <taxon>Myrmicinae</taxon>
        <taxon>Cardiocondyla</taxon>
    </lineage>
</organism>
<feature type="region of interest" description="Disordered" evidence="1">
    <location>
        <begin position="1"/>
        <end position="96"/>
    </location>
</feature>
<proteinExistence type="predicted"/>
<accession>A0AAW2EMG2</accession>
<name>A0AAW2EMG2_9HYME</name>
<reference evidence="2 3" key="1">
    <citation type="submission" date="2023-03" db="EMBL/GenBank/DDBJ databases">
        <title>High recombination rates correlate with genetic variation in Cardiocondyla obscurior ants.</title>
        <authorList>
            <person name="Errbii M."/>
        </authorList>
    </citation>
    <scope>NUCLEOTIDE SEQUENCE [LARGE SCALE GENOMIC DNA]</scope>
    <source>
        <strain evidence="2">Alpha-2009</strain>
        <tissue evidence="2">Whole body</tissue>
    </source>
</reference>
<feature type="compositionally biased region" description="Acidic residues" evidence="1">
    <location>
        <begin position="25"/>
        <end position="54"/>
    </location>
</feature>